<keyword evidence="6" id="KW-0676">Redox-active center</keyword>
<dbReference type="RefSeq" id="WP_044350080.1">
    <property type="nucleotide sequence ID" value="NZ_AZAC01000022.1"/>
</dbReference>
<dbReference type="InterPro" id="IPR008255">
    <property type="entry name" value="Pyr_nucl-diS_OxRdtase_2_AS"/>
</dbReference>
<evidence type="ECO:0000256" key="3">
    <source>
        <dbReference type="ARBA" id="ARBA00022827"/>
    </source>
</evidence>
<evidence type="ECO:0000313" key="9">
    <source>
        <dbReference type="EMBL" id="KIX12865.1"/>
    </source>
</evidence>
<keyword evidence="7" id="KW-0472">Membrane</keyword>
<organism evidence="9 10">
    <name type="scientific">Dethiosulfatarculus sandiegensis</name>
    <dbReference type="NCBI Taxonomy" id="1429043"/>
    <lineage>
        <taxon>Bacteria</taxon>
        <taxon>Pseudomonadati</taxon>
        <taxon>Thermodesulfobacteriota</taxon>
        <taxon>Desulfarculia</taxon>
        <taxon>Desulfarculales</taxon>
        <taxon>Desulfarculaceae</taxon>
        <taxon>Dethiosulfatarculus</taxon>
    </lineage>
</organism>
<dbReference type="PRINTS" id="PR00469">
    <property type="entry name" value="PNDRDTASEII"/>
</dbReference>
<sequence>MNHSARAYDLLIVGGGVCGMTAAIYAARANLSVCILEKEVCGGLVNWTNTVENVPSYPRIHGEELMDKCREHVESLGVEIQEVDGVEVVDFGGRIKEVTTSEGEVYQGKAVIVATGRRPIPFPVKTDFPRVHYCSVCDGAPYKGKDVIVMGGGNSGFDESLFLLNLGVKSVHIVEVFPRCIAAASTQEKARQSGKIKVSTSTKLAEVEALPGGKGRVRLESAINHETRVEEVDGIFCFIGQTPNTGIFQGILDLDGGYIKTNADMETNLPGVFAAGDVIVKRYRQITTAMADGTIAALQAERYIRG</sequence>
<keyword evidence="4" id="KW-0560">Oxidoreductase</keyword>
<dbReference type="Proteomes" id="UP000032233">
    <property type="component" value="Unassembled WGS sequence"/>
</dbReference>
<dbReference type="PANTHER" id="PTHR48105">
    <property type="entry name" value="THIOREDOXIN REDUCTASE 1-RELATED-RELATED"/>
    <property type="match status" value="1"/>
</dbReference>
<keyword evidence="5" id="KW-1015">Disulfide bond</keyword>
<dbReference type="Gene3D" id="3.50.50.60">
    <property type="entry name" value="FAD/NAD(P)-binding domain"/>
    <property type="match status" value="2"/>
</dbReference>
<evidence type="ECO:0000256" key="2">
    <source>
        <dbReference type="ARBA" id="ARBA00022630"/>
    </source>
</evidence>
<feature type="domain" description="FAD/NAD(P)-binding" evidence="8">
    <location>
        <begin position="8"/>
        <end position="293"/>
    </location>
</feature>
<dbReference type="OrthoDB" id="9806179at2"/>
<dbReference type="PRINTS" id="PR00368">
    <property type="entry name" value="FADPNR"/>
</dbReference>
<feature type="transmembrane region" description="Helical" evidence="7">
    <location>
        <begin position="7"/>
        <end position="27"/>
    </location>
</feature>
<dbReference type="STRING" id="1429043.X474_16850"/>
<keyword evidence="7" id="KW-0812">Transmembrane</keyword>
<comment type="caution">
    <text evidence="9">The sequence shown here is derived from an EMBL/GenBank/DDBJ whole genome shotgun (WGS) entry which is preliminary data.</text>
</comment>
<protein>
    <submittedName>
        <fullName evidence="9">Thioredoxin reductase</fullName>
    </submittedName>
</protein>
<evidence type="ECO:0000256" key="6">
    <source>
        <dbReference type="ARBA" id="ARBA00023284"/>
    </source>
</evidence>
<evidence type="ECO:0000256" key="1">
    <source>
        <dbReference type="ARBA" id="ARBA00009333"/>
    </source>
</evidence>
<dbReference type="SUPFAM" id="SSF51905">
    <property type="entry name" value="FAD/NAD(P)-binding domain"/>
    <property type="match status" value="1"/>
</dbReference>
<dbReference type="PATRIC" id="fig|1429043.3.peg.3569"/>
<evidence type="ECO:0000256" key="4">
    <source>
        <dbReference type="ARBA" id="ARBA00023002"/>
    </source>
</evidence>
<name>A0A0D2JTN6_9BACT</name>
<evidence type="ECO:0000256" key="7">
    <source>
        <dbReference type="SAM" id="Phobius"/>
    </source>
</evidence>
<keyword evidence="2" id="KW-0285">Flavoprotein</keyword>
<dbReference type="Pfam" id="PF07992">
    <property type="entry name" value="Pyr_redox_2"/>
    <property type="match status" value="1"/>
</dbReference>
<keyword evidence="3" id="KW-0274">FAD</keyword>
<dbReference type="InterPro" id="IPR023753">
    <property type="entry name" value="FAD/NAD-binding_dom"/>
</dbReference>
<dbReference type="GO" id="GO:0016668">
    <property type="term" value="F:oxidoreductase activity, acting on a sulfur group of donors, NAD(P) as acceptor"/>
    <property type="evidence" value="ECO:0007669"/>
    <property type="project" value="UniProtKB-ARBA"/>
</dbReference>
<dbReference type="EMBL" id="AZAC01000022">
    <property type="protein sequence ID" value="KIX12865.1"/>
    <property type="molecule type" value="Genomic_DNA"/>
</dbReference>
<proteinExistence type="inferred from homology"/>
<dbReference type="InterPro" id="IPR036188">
    <property type="entry name" value="FAD/NAD-bd_sf"/>
</dbReference>
<dbReference type="AlphaFoldDB" id="A0A0D2JTN6"/>
<evidence type="ECO:0000259" key="8">
    <source>
        <dbReference type="Pfam" id="PF07992"/>
    </source>
</evidence>
<evidence type="ECO:0000256" key="5">
    <source>
        <dbReference type="ARBA" id="ARBA00023157"/>
    </source>
</evidence>
<keyword evidence="10" id="KW-1185">Reference proteome</keyword>
<reference evidence="9 10" key="1">
    <citation type="submission" date="2013-11" db="EMBL/GenBank/DDBJ databases">
        <title>Metagenomic analysis of a methanogenic consortium involved in long chain n-alkane degradation.</title>
        <authorList>
            <person name="Davidova I.A."/>
            <person name="Callaghan A.V."/>
            <person name="Wawrik B."/>
            <person name="Pruitt S."/>
            <person name="Marks C."/>
            <person name="Duncan K.E."/>
            <person name="Suflita J.M."/>
        </authorList>
    </citation>
    <scope>NUCLEOTIDE SEQUENCE [LARGE SCALE GENOMIC DNA]</scope>
    <source>
        <strain evidence="9 10">SPR</strain>
    </source>
</reference>
<accession>A0A0D2JTN6</accession>
<dbReference type="InterPro" id="IPR050097">
    <property type="entry name" value="Ferredoxin-NADP_redctase_2"/>
</dbReference>
<keyword evidence="7" id="KW-1133">Transmembrane helix</keyword>
<dbReference type="InParanoid" id="A0A0D2JTN6"/>
<gene>
    <name evidence="9" type="ORF">X474_16850</name>
</gene>
<dbReference type="PROSITE" id="PS00573">
    <property type="entry name" value="PYRIDINE_REDOX_2"/>
    <property type="match status" value="1"/>
</dbReference>
<evidence type="ECO:0000313" key="10">
    <source>
        <dbReference type="Proteomes" id="UP000032233"/>
    </source>
</evidence>
<comment type="similarity">
    <text evidence="1">Belongs to the class-II pyridine nucleotide-disulfide oxidoreductase family.</text>
</comment>